<reference evidence="4" key="1">
    <citation type="submission" date="2020-05" db="EMBL/GenBank/DDBJ databases">
        <authorList>
            <person name="Chiriac C."/>
            <person name="Salcher M."/>
            <person name="Ghai R."/>
            <person name="Kavagutti S V."/>
        </authorList>
    </citation>
    <scope>NUCLEOTIDE SEQUENCE</scope>
</reference>
<evidence type="ECO:0000313" key="2">
    <source>
        <dbReference type="EMBL" id="CAB4173379.1"/>
    </source>
</evidence>
<evidence type="ECO:0000313" key="3">
    <source>
        <dbReference type="EMBL" id="CAB4178653.1"/>
    </source>
</evidence>
<proteinExistence type="predicted"/>
<name>A0A6J5SXW8_9CAUD</name>
<dbReference type="EMBL" id="LR796969">
    <property type="protein sequence ID" value="CAB4178653.1"/>
    <property type="molecule type" value="Genomic_DNA"/>
</dbReference>
<organism evidence="4">
    <name type="scientific">uncultured Caudovirales phage</name>
    <dbReference type="NCBI Taxonomy" id="2100421"/>
    <lineage>
        <taxon>Viruses</taxon>
        <taxon>Duplodnaviria</taxon>
        <taxon>Heunggongvirae</taxon>
        <taxon>Uroviricota</taxon>
        <taxon>Caudoviricetes</taxon>
        <taxon>Peduoviridae</taxon>
        <taxon>Maltschvirus</taxon>
        <taxon>Maltschvirus maltsch</taxon>
    </lineage>
</organism>
<accession>A0A6J5SXW8</accession>
<sequence>MIKLELTLEEINYALLQIGKAPFSECAPLINKIHMQAQPQVPVEGMAGDSEAVMVVDAK</sequence>
<dbReference type="EMBL" id="LR797482">
    <property type="protein sequence ID" value="CAB4219481.1"/>
    <property type="molecule type" value="Genomic_DNA"/>
</dbReference>
<dbReference type="EMBL" id="LR796891">
    <property type="protein sequence ID" value="CAB4173379.1"/>
    <property type="molecule type" value="Genomic_DNA"/>
</dbReference>
<dbReference type="EMBL" id="LR796779">
    <property type="protein sequence ID" value="CAB4166476.1"/>
    <property type="molecule type" value="Genomic_DNA"/>
</dbReference>
<gene>
    <name evidence="3" type="ORF">UFOVP1019_54</name>
    <name evidence="4" type="ORF">UFOVP1618_28</name>
    <name evidence="1" type="ORF">UFOVP846_32</name>
    <name evidence="2" type="ORF">UFOVP940_56</name>
</gene>
<protein>
    <submittedName>
        <fullName evidence="4">Uncharacterized protein</fullName>
    </submittedName>
</protein>
<evidence type="ECO:0000313" key="1">
    <source>
        <dbReference type="EMBL" id="CAB4166476.1"/>
    </source>
</evidence>
<evidence type="ECO:0000313" key="4">
    <source>
        <dbReference type="EMBL" id="CAB4219481.1"/>
    </source>
</evidence>